<dbReference type="InterPro" id="IPR017871">
    <property type="entry name" value="ABC_transporter-like_CS"/>
</dbReference>
<evidence type="ECO:0000256" key="3">
    <source>
        <dbReference type="ARBA" id="ARBA00022741"/>
    </source>
</evidence>
<evidence type="ECO:0000256" key="1">
    <source>
        <dbReference type="ARBA" id="ARBA00005417"/>
    </source>
</evidence>
<protein>
    <submittedName>
        <fullName evidence="6">ATP-binding cassette domain-containing protein</fullName>
    </submittedName>
</protein>
<keyword evidence="3" id="KW-0547">Nucleotide-binding</keyword>
<comment type="similarity">
    <text evidence="1">Belongs to the ABC transporter superfamily.</text>
</comment>
<evidence type="ECO:0000256" key="4">
    <source>
        <dbReference type="ARBA" id="ARBA00022840"/>
    </source>
</evidence>
<reference evidence="7" key="1">
    <citation type="submission" date="2018-08" db="EMBL/GenBank/DDBJ databases">
        <authorList>
            <person name="Kim S.-J."/>
            <person name="Jung G.-Y."/>
        </authorList>
    </citation>
    <scope>NUCLEOTIDE SEQUENCE [LARGE SCALE GENOMIC DNA]</scope>
    <source>
        <strain evidence="7">GY_G</strain>
    </source>
</reference>
<dbReference type="PANTHER" id="PTHR43335:SF4">
    <property type="entry name" value="ABC TRANSPORTER, ATP-BINDING PROTEIN"/>
    <property type="match status" value="1"/>
</dbReference>
<sequence length="311" mass="33486">MLAIETRALCKRYGACMVVEDVSLNVPQGCVYGFLGPNGSGKTTTMRLLLGLLKPDGGTIHLNGHDLRRHSRMALAHVGAFVESTSLYEHLDARSNLQITCHLLEIPLADVDRVLEIVELRADAKARVGTFSLGMKQRLALARALLGSPRLLLLDEPTNGLDPDGIVAMRELIRQLPGQIGGTVFVSSHMLAEVQQIAHHAGLMLNGRLIIQNDVRSLLGTDQIVAITVDDAVLAKAVLEAKGMTVEQDANSILRLYCSDSCSPSQQASAANRALIEAGLQVAAIAPEERTLEDVYRNAIARHPAGERQAA</sequence>
<evidence type="ECO:0000313" key="7">
    <source>
        <dbReference type="Proteomes" id="UP000263833"/>
    </source>
</evidence>
<dbReference type="AlphaFoldDB" id="A0A371BHR6"/>
<feature type="domain" description="ABC transporter" evidence="5">
    <location>
        <begin position="4"/>
        <end position="231"/>
    </location>
</feature>
<dbReference type="PROSITE" id="PS50893">
    <property type="entry name" value="ABC_TRANSPORTER_2"/>
    <property type="match status" value="1"/>
</dbReference>
<comment type="caution">
    <text evidence="6">The sequence shown here is derived from an EMBL/GenBank/DDBJ whole genome shotgun (WGS) entry which is preliminary data.</text>
</comment>
<dbReference type="InterPro" id="IPR003439">
    <property type="entry name" value="ABC_transporter-like_ATP-bd"/>
</dbReference>
<evidence type="ECO:0000259" key="5">
    <source>
        <dbReference type="PROSITE" id="PS50893"/>
    </source>
</evidence>
<dbReference type="Gene3D" id="3.40.50.300">
    <property type="entry name" value="P-loop containing nucleotide triphosphate hydrolases"/>
    <property type="match status" value="1"/>
</dbReference>
<dbReference type="Pfam" id="PF00005">
    <property type="entry name" value="ABC_tran"/>
    <property type="match status" value="1"/>
</dbReference>
<dbReference type="PANTHER" id="PTHR43335">
    <property type="entry name" value="ABC TRANSPORTER, ATP-BINDING PROTEIN"/>
    <property type="match status" value="1"/>
</dbReference>
<name>A0A371BHR6_9SPHN</name>
<keyword evidence="2" id="KW-0813">Transport</keyword>
<dbReference type="EMBL" id="QRGP01000001">
    <property type="protein sequence ID" value="RDV07139.1"/>
    <property type="molecule type" value="Genomic_DNA"/>
</dbReference>
<dbReference type="GO" id="GO:0016887">
    <property type="term" value="F:ATP hydrolysis activity"/>
    <property type="evidence" value="ECO:0007669"/>
    <property type="project" value="InterPro"/>
</dbReference>
<dbReference type="RefSeq" id="WP_115548685.1">
    <property type="nucleotide sequence ID" value="NZ_QRGP01000001.1"/>
</dbReference>
<keyword evidence="7" id="KW-1185">Reference proteome</keyword>
<dbReference type="InterPro" id="IPR027417">
    <property type="entry name" value="P-loop_NTPase"/>
</dbReference>
<evidence type="ECO:0000313" key="6">
    <source>
        <dbReference type="EMBL" id="RDV07139.1"/>
    </source>
</evidence>
<gene>
    <name evidence="6" type="ORF">DXH95_07115</name>
</gene>
<dbReference type="SMART" id="SM00382">
    <property type="entry name" value="AAA"/>
    <property type="match status" value="1"/>
</dbReference>
<dbReference type="PROSITE" id="PS00211">
    <property type="entry name" value="ABC_TRANSPORTER_1"/>
    <property type="match status" value="1"/>
</dbReference>
<evidence type="ECO:0000256" key="2">
    <source>
        <dbReference type="ARBA" id="ARBA00022448"/>
    </source>
</evidence>
<accession>A0A371BHR6</accession>
<dbReference type="OrthoDB" id="9806044at2"/>
<dbReference type="InterPro" id="IPR003593">
    <property type="entry name" value="AAA+_ATPase"/>
</dbReference>
<dbReference type="SUPFAM" id="SSF52540">
    <property type="entry name" value="P-loop containing nucleoside triphosphate hydrolases"/>
    <property type="match status" value="1"/>
</dbReference>
<dbReference type="Proteomes" id="UP000263833">
    <property type="component" value="Unassembled WGS sequence"/>
</dbReference>
<keyword evidence="4 6" id="KW-0067">ATP-binding</keyword>
<organism evidence="6 7">
    <name type="scientific">Sphingorhabdus pulchriflava</name>
    <dbReference type="NCBI Taxonomy" id="2292257"/>
    <lineage>
        <taxon>Bacteria</taxon>
        <taxon>Pseudomonadati</taxon>
        <taxon>Pseudomonadota</taxon>
        <taxon>Alphaproteobacteria</taxon>
        <taxon>Sphingomonadales</taxon>
        <taxon>Sphingomonadaceae</taxon>
        <taxon>Sphingorhabdus</taxon>
    </lineage>
</organism>
<dbReference type="GO" id="GO:0005524">
    <property type="term" value="F:ATP binding"/>
    <property type="evidence" value="ECO:0007669"/>
    <property type="project" value="UniProtKB-KW"/>
</dbReference>
<proteinExistence type="inferred from homology"/>